<proteinExistence type="predicted"/>
<sequence>MADPFRKKLVAINALQNIRGVDLPVGLTFVQLLVTGPPGAGKSFYIKKIRGWPNEGYIDLTSKGWWKDKTLIYRPREVHLGLPFEGFPQALTVFEPEWKDAEKPLRLQLERIQLPPEGYDFLQSNWRQRYIFEFLLPKPDVIFKQRQERKSEGYFPVDETMSLDIVKRQVAVYQEIVLYLHRVKMQVYIRESLDQPPMCIVEDGEPGIPAWATATSGPRPSLTTPDGWKWLILRRDPSNWLTLTDQWQQITKETRISFDGNPFELKLGSKILRFYPEMPLGVRRKYLRRNWLITDPSTYGMHLCRFTRVCPGDTVMIGSSNEEYQAAFDFDQSVAARHITLSNIKGDIVITPLTEKSPVEIIQVTDAEREERVAKRRYHALRTIRSIYGGGISLLPPDQALALLKDVNTLLEQEIYRPENSEGKPGGLIELPDSLAPIIVGDLHAQVDNLLKIITENRFLAALEADTACLVILGDAVHSEVDGEMEDMDSSILMMDLILRLKQHFPKNLFYLKGNHDSFSESLSKNTISQGVLMRRRLQELRGEEYVEEMERFYNLLAYVICSASFIACHAGPSRRKVNRDKLINLHNHAKISNDLINSRLKRPHYLAGYTKGDVKRFRKDLGLAKHTPFIVGHTPIDPSGSVW</sequence>
<accession>A0A444JF27</accession>
<dbReference type="InterPro" id="IPR027417">
    <property type="entry name" value="P-loop_NTPase"/>
</dbReference>
<gene>
    <name evidence="2" type="ORF">VU01_10941</name>
</gene>
<evidence type="ECO:0000313" key="3">
    <source>
        <dbReference type="Proteomes" id="UP000288892"/>
    </source>
</evidence>
<name>A0A444JF27_9BACT</name>
<dbReference type="SUPFAM" id="SSF56300">
    <property type="entry name" value="Metallo-dependent phosphatases"/>
    <property type="match status" value="1"/>
</dbReference>
<dbReference type="EMBL" id="MTKS01000094">
    <property type="protein sequence ID" value="RWX51706.1"/>
    <property type="molecule type" value="Genomic_DNA"/>
</dbReference>
<dbReference type="Proteomes" id="UP000288892">
    <property type="component" value="Unassembled WGS sequence"/>
</dbReference>
<comment type="caution">
    <text evidence="2">The sequence shown here is derived from an EMBL/GenBank/DDBJ whole genome shotgun (WGS) entry which is preliminary data.</text>
</comment>
<evidence type="ECO:0000259" key="1">
    <source>
        <dbReference type="Pfam" id="PF00149"/>
    </source>
</evidence>
<feature type="domain" description="Calcineurin-like phosphoesterase" evidence="1">
    <location>
        <begin position="439"/>
        <end position="595"/>
    </location>
</feature>
<evidence type="ECO:0000313" key="2">
    <source>
        <dbReference type="EMBL" id="RWX51706.1"/>
    </source>
</evidence>
<keyword evidence="3" id="KW-1185">Reference proteome</keyword>
<dbReference type="AlphaFoldDB" id="A0A444JF27"/>
<dbReference type="SUPFAM" id="SSF52540">
    <property type="entry name" value="P-loop containing nucleoside triphosphate hydrolases"/>
    <property type="match status" value="1"/>
</dbReference>
<protein>
    <submittedName>
        <fullName evidence="2">Calcineurin-like phosphoesterase</fullName>
    </submittedName>
</protein>
<reference evidence="2 3" key="1">
    <citation type="submission" date="2017-01" db="EMBL/GenBank/DDBJ databases">
        <title>The cable genome- insights into the physiology and evolution of filamentous bacteria capable of sulfide oxidation via long distance electron transfer.</title>
        <authorList>
            <person name="Schreiber L."/>
            <person name="Bjerg J.T."/>
            <person name="Boggild A."/>
            <person name="Van De Vossenberg J."/>
            <person name="Meysman F."/>
            <person name="Nielsen L.P."/>
            <person name="Schramm A."/>
            <person name="Kjeldsen K.U."/>
        </authorList>
    </citation>
    <scope>NUCLEOTIDE SEQUENCE [LARGE SCALE GENOMIC DNA]</scope>
    <source>
        <strain evidence="2">A5</strain>
    </source>
</reference>
<dbReference type="Gene3D" id="3.60.21.10">
    <property type="match status" value="1"/>
</dbReference>
<dbReference type="InterPro" id="IPR029052">
    <property type="entry name" value="Metallo-depent_PP-like"/>
</dbReference>
<dbReference type="GO" id="GO:0016787">
    <property type="term" value="F:hydrolase activity"/>
    <property type="evidence" value="ECO:0007669"/>
    <property type="project" value="InterPro"/>
</dbReference>
<feature type="non-terminal residue" evidence="2">
    <location>
        <position position="644"/>
    </location>
</feature>
<dbReference type="InterPro" id="IPR004843">
    <property type="entry name" value="Calcineurin-like_PHP"/>
</dbReference>
<dbReference type="Pfam" id="PF00149">
    <property type="entry name" value="Metallophos"/>
    <property type="match status" value="1"/>
</dbReference>
<organism evidence="2 3">
    <name type="scientific">Candidatus Electrothrix marina</name>
    <dbReference type="NCBI Taxonomy" id="1859130"/>
    <lineage>
        <taxon>Bacteria</taxon>
        <taxon>Pseudomonadati</taxon>
        <taxon>Thermodesulfobacteriota</taxon>
        <taxon>Desulfobulbia</taxon>
        <taxon>Desulfobulbales</taxon>
        <taxon>Desulfobulbaceae</taxon>
        <taxon>Candidatus Electrothrix</taxon>
    </lineage>
</organism>